<dbReference type="EMBL" id="LLXI01002559">
    <property type="protein sequence ID" value="PKY57452.1"/>
    <property type="molecule type" value="Genomic_DNA"/>
</dbReference>
<evidence type="ECO:0000256" key="1">
    <source>
        <dbReference type="SAM" id="MobiDB-lite"/>
    </source>
</evidence>
<protein>
    <submittedName>
        <fullName evidence="2">Uncharacterized protein</fullName>
    </submittedName>
</protein>
<dbReference type="VEuPathDB" id="FungiDB:RhiirFUN_004934"/>
<dbReference type="Proteomes" id="UP000234323">
    <property type="component" value="Unassembled WGS sequence"/>
</dbReference>
<accession>A0A2I1HF04</accession>
<gene>
    <name evidence="2" type="ORF">RhiirA4_411689</name>
</gene>
<proteinExistence type="predicted"/>
<evidence type="ECO:0000313" key="3">
    <source>
        <dbReference type="Proteomes" id="UP000234323"/>
    </source>
</evidence>
<sequence>MKSRVRSEVESESSSTSVRRSERIAAQPKRDRQDSDLARIIQELNLTSYGLPSSASGFKNKDIDKMKVIFEGASAENVVIPDAESTSYIKLFITNSLSKPSTYNLSIL</sequence>
<feature type="compositionally biased region" description="Basic and acidic residues" evidence="1">
    <location>
        <begin position="19"/>
        <end position="34"/>
    </location>
</feature>
<name>A0A2I1HF04_9GLOM</name>
<comment type="caution">
    <text evidence="2">The sequence shown here is derived from an EMBL/GenBank/DDBJ whole genome shotgun (WGS) entry which is preliminary data.</text>
</comment>
<dbReference type="AlphaFoldDB" id="A0A2I1HF04"/>
<dbReference type="VEuPathDB" id="FungiDB:RhiirA1_429909"/>
<evidence type="ECO:0000313" key="2">
    <source>
        <dbReference type="EMBL" id="PKY57452.1"/>
    </source>
</evidence>
<organism evidence="2 3">
    <name type="scientific">Rhizophagus irregularis</name>
    <dbReference type="NCBI Taxonomy" id="588596"/>
    <lineage>
        <taxon>Eukaryota</taxon>
        <taxon>Fungi</taxon>
        <taxon>Fungi incertae sedis</taxon>
        <taxon>Mucoromycota</taxon>
        <taxon>Glomeromycotina</taxon>
        <taxon>Glomeromycetes</taxon>
        <taxon>Glomerales</taxon>
        <taxon>Glomeraceae</taxon>
        <taxon>Rhizophagus</taxon>
    </lineage>
</organism>
<reference evidence="2 3" key="1">
    <citation type="submission" date="2015-10" db="EMBL/GenBank/DDBJ databases">
        <title>Genome analyses suggest a sexual origin of heterokaryosis in a supposedly ancient asexual fungus.</title>
        <authorList>
            <person name="Ropars J."/>
            <person name="Sedzielewska K."/>
            <person name="Noel J."/>
            <person name="Charron P."/>
            <person name="Farinelli L."/>
            <person name="Marton T."/>
            <person name="Kruger M."/>
            <person name="Pelin A."/>
            <person name="Brachmann A."/>
            <person name="Corradi N."/>
        </authorList>
    </citation>
    <scope>NUCLEOTIDE SEQUENCE [LARGE SCALE GENOMIC DNA]</scope>
    <source>
        <strain evidence="2 3">A4</strain>
    </source>
</reference>
<feature type="region of interest" description="Disordered" evidence="1">
    <location>
        <begin position="1"/>
        <end position="34"/>
    </location>
</feature>
<keyword evidence="3" id="KW-1185">Reference proteome</keyword>